<organism evidence="1 2">
    <name type="scientific">Plasmopara halstedii</name>
    <name type="common">Downy mildew of sunflower</name>
    <dbReference type="NCBI Taxonomy" id="4781"/>
    <lineage>
        <taxon>Eukaryota</taxon>
        <taxon>Sar</taxon>
        <taxon>Stramenopiles</taxon>
        <taxon>Oomycota</taxon>
        <taxon>Peronosporomycetes</taxon>
        <taxon>Peronosporales</taxon>
        <taxon>Peronosporaceae</taxon>
        <taxon>Plasmopara</taxon>
    </lineage>
</organism>
<dbReference type="AlphaFoldDB" id="A0A0N7L4A4"/>
<dbReference type="GeneID" id="36403270"/>
<reference evidence="2" key="1">
    <citation type="submission" date="2014-09" db="EMBL/GenBank/DDBJ databases">
        <authorList>
            <person name="Sharma Rahul"/>
            <person name="Thines Marco"/>
        </authorList>
    </citation>
    <scope>NUCLEOTIDE SEQUENCE [LARGE SCALE GENOMIC DNA]</scope>
</reference>
<dbReference type="Proteomes" id="UP000054928">
    <property type="component" value="Unassembled WGS sequence"/>
</dbReference>
<protein>
    <submittedName>
        <fullName evidence="1">Uncharacterized protein</fullName>
    </submittedName>
</protein>
<proteinExistence type="predicted"/>
<accession>A0A0N7L4A4</accession>
<keyword evidence="2" id="KW-1185">Reference proteome</keyword>
<dbReference type="RefSeq" id="XP_024574492.1">
    <property type="nucleotide sequence ID" value="XM_024723524.1"/>
</dbReference>
<dbReference type="EMBL" id="CCYD01000321">
    <property type="protein sequence ID" value="CEG38123.1"/>
    <property type="molecule type" value="Genomic_DNA"/>
</dbReference>
<name>A0A0N7L4A4_PLAHL</name>
<sequence length="49" mass="5403">MNSSDSCYKSFMEFCTNKAELSKSTLSENTALADYNEKNPNAAKTARCS</sequence>
<evidence type="ECO:0000313" key="1">
    <source>
        <dbReference type="EMBL" id="CEG38123.1"/>
    </source>
</evidence>
<evidence type="ECO:0000313" key="2">
    <source>
        <dbReference type="Proteomes" id="UP000054928"/>
    </source>
</evidence>